<gene>
    <name evidence="1" type="ORF">A3B50_00705</name>
</gene>
<evidence type="ECO:0008006" key="3">
    <source>
        <dbReference type="Google" id="ProtNLM"/>
    </source>
</evidence>
<dbReference type="EMBL" id="MGAQ01000014">
    <property type="protein sequence ID" value="OGK50683.1"/>
    <property type="molecule type" value="Genomic_DNA"/>
</dbReference>
<dbReference type="AlphaFoldDB" id="A0A1F7J514"/>
<comment type="caution">
    <text evidence="1">The sequence shown here is derived from an EMBL/GenBank/DDBJ whole genome shotgun (WGS) entry which is preliminary data.</text>
</comment>
<name>A0A1F7J514_9BACT</name>
<evidence type="ECO:0000313" key="2">
    <source>
        <dbReference type="Proteomes" id="UP000178558"/>
    </source>
</evidence>
<organism evidence="1 2">
    <name type="scientific">Candidatus Roizmanbacteria bacterium RIFCSPLOWO2_01_FULL_40_42</name>
    <dbReference type="NCBI Taxonomy" id="1802066"/>
    <lineage>
        <taxon>Bacteria</taxon>
        <taxon>Candidatus Roizmaniibacteriota</taxon>
    </lineage>
</organism>
<accession>A0A1F7J514</accession>
<reference evidence="1 2" key="1">
    <citation type="journal article" date="2016" name="Nat. Commun.">
        <title>Thousands of microbial genomes shed light on interconnected biogeochemical processes in an aquifer system.</title>
        <authorList>
            <person name="Anantharaman K."/>
            <person name="Brown C.T."/>
            <person name="Hug L.A."/>
            <person name="Sharon I."/>
            <person name="Castelle C.J."/>
            <person name="Probst A.J."/>
            <person name="Thomas B.C."/>
            <person name="Singh A."/>
            <person name="Wilkins M.J."/>
            <person name="Karaoz U."/>
            <person name="Brodie E.L."/>
            <person name="Williams K.H."/>
            <person name="Hubbard S.S."/>
            <person name="Banfield J.F."/>
        </authorList>
    </citation>
    <scope>NUCLEOTIDE SEQUENCE [LARGE SCALE GENOMIC DNA]</scope>
</reference>
<dbReference type="InterPro" id="IPR036388">
    <property type="entry name" value="WH-like_DNA-bd_sf"/>
</dbReference>
<evidence type="ECO:0000313" key="1">
    <source>
        <dbReference type="EMBL" id="OGK50683.1"/>
    </source>
</evidence>
<sequence length="191" mass="22840">MLKKLIPSKTRLKILTLFFLHPNENYYLRKVVREISEEVNAVKRELDILEGEKVLDKERRLNKVFYTINKNYMFYDEFLRIFSKFDNLSQLIFKNRSKLGKIKFIALSTKYIKRLSIKEDEVYLLVVGIVVVPEITSIVSEVEKEFGREINYTVMPDEEFAFRKKNNDPFVWKFLRQPKIMLVGSEDDLLK</sequence>
<proteinExistence type="predicted"/>
<dbReference type="Proteomes" id="UP000178558">
    <property type="component" value="Unassembled WGS sequence"/>
</dbReference>
<dbReference type="Gene3D" id="1.10.10.10">
    <property type="entry name" value="Winged helix-like DNA-binding domain superfamily/Winged helix DNA-binding domain"/>
    <property type="match status" value="1"/>
</dbReference>
<protein>
    <recommendedName>
        <fullName evidence="3">HTH arsR-type domain-containing protein</fullName>
    </recommendedName>
</protein>